<dbReference type="AlphaFoldDB" id="A0A178HY44"/>
<dbReference type="OrthoDB" id="7226381at2"/>
<evidence type="ECO:0000259" key="1">
    <source>
        <dbReference type="Pfam" id="PF12728"/>
    </source>
</evidence>
<evidence type="ECO:0000313" key="2">
    <source>
        <dbReference type="EMBL" id="OAM77649.1"/>
    </source>
</evidence>
<protein>
    <recommendedName>
        <fullName evidence="1">Helix-turn-helix domain-containing protein</fullName>
    </recommendedName>
</protein>
<dbReference type="Pfam" id="PF12728">
    <property type="entry name" value="HTH_17"/>
    <property type="match status" value="1"/>
</dbReference>
<dbReference type="InterPro" id="IPR041657">
    <property type="entry name" value="HTH_17"/>
</dbReference>
<proteinExistence type="predicted"/>
<sequence>MIPIAYGVSDTCRLLGIGRTTFYRLAKEGTIKTRKLGARTVVLAKDLEMMLSSLPPGPGGAQ</sequence>
<dbReference type="Proteomes" id="UP000078389">
    <property type="component" value="Unassembled WGS sequence"/>
</dbReference>
<keyword evidence="3" id="KW-1185">Reference proteome</keyword>
<dbReference type="STRING" id="1770058.A3840_08895"/>
<comment type="caution">
    <text evidence="2">The sequence shown here is derived from an EMBL/GenBank/DDBJ whole genome shotgun (WGS) entry which is preliminary data.</text>
</comment>
<reference evidence="2 3" key="1">
    <citation type="submission" date="2016-03" db="EMBL/GenBank/DDBJ databases">
        <title>Genome sequencing of Devosia sp. S37.</title>
        <authorList>
            <person name="Mohd Nor M."/>
        </authorList>
    </citation>
    <scope>NUCLEOTIDE SEQUENCE [LARGE SCALE GENOMIC DNA]</scope>
    <source>
        <strain evidence="2 3">S37</strain>
    </source>
</reference>
<feature type="domain" description="Helix-turn-helix" evidence="1">
    <location>
        <begin position="6"/>
        <end position="52"/>
    </location>
</feature>
<name>A0A178HY44_9HYPH</name>
<evidence type="ECO:0000313" key="3">
    <source>
        <dbReference type="Proteomes" id="UP000078389"/>
    </source>
</evidence>
<organism evidence="2 3">
    <name type="scientific">Devosia elaeis</name>
    <dbReference type="NCBI Taxonomy" id="1770058"/>
    <lineage>
        <taxon>Bacteria</taxon>
        <taxon>Pseudomonadati</taxon>
        <taxon>Pseudomonadota</taxon>
        <taxon>Alphaproteobacteria</taxon>
        <taxon>Hyphomicrobiales</taxon>
        <taxon>Devosiaceae</taxon>
        <taxon>Devosia</taxon>
    </lineage>
</organism>
<accession>A0A178HY44</accession>
<dbReference type="EMBL" id="LVVY01000080">
    <property type="protein sequence ID" value="OAM77649.1"/>
    <property type="molecule type" value="Genomic_DNA"/>
</dbReference>
<gene>
    <name evidence="2" type="ORF">A3840_08895</name>
</gene>